<keyword evidence="3" id="KW-1185">Reference proteome</keyword>
<dbReference type="OrthoDB" id="389325at2"/>
<protein>
    <submittedName>
        <fullName evidence="2">Uncharacterized protein</fullName>
    </submittedName>
</protein>
<reference evidence="2 3" key="1">
    <citation type="journal article" date="2014" name="Genome Biol. Evol.">
        <title>Molecular evolution of the substrate utilization strategies and putative virulence factors in mosquito-associated Spiroplasma species.</title>
        <authorList>
            <person name="Chang T.H."/>
            <person name="Lo W.S."/>
            <person name="Ku C."/>
            <person name="Chen L.L."/>
            <person name="Kuo C.H."/>
        </authorList>
    </citation>
    <scope>NUCLEOTIDE SEQUENCE [LARGE SCALE GENOMIC DNA]</scope>
    <source>
        <strain evidence="2">AES-1</strain>
    </source>
</reference>
<dbReference type="STRING" id="1276246.SCULI_v1c03850"/>
<name>W6A6Y1_9MOLU</name>
<sequence length="209" mass="24962">MCCNCNYNYVKNCTCLIYEKKCIDFICCWCCVFQRWISTQIEGSLYKNLIADIQNAINNNKELKILKKVLKNQFRDIDKIQKDFDKYLANDYLTLIDGEQAIEQVVPEIELQLGQKIRLQLTEWEVYFEVCRVVLEMDNSYFTKMTYLNMFEMTEVISKTLYEFAQLFLKTIRTQENVSFIETTKEKFVDLEKIVEDFQRLLTNKIANL</sequence>
<feature type="coiled-coil region" evidence="1">
    <location>
        <begin position="46"/>
        <end position="73"/>
    </location>
</feature>
<keyword evidence="1" id="KW-0175">Coiled coil</keyword>
<proteinExistence type="predicted"/>
<dbReference type="Proteomes" id="UP000019267">
    <property type="component" value="Chromosome"/>
</dbReference>
<dbReference type="AlphaFoldDB" id="W6A6Y1"/>
<accession>W6A6Y1</accession>
<dbReference type="KEGG" id="scq:SCULI_v1c03850"/>
<dbReference type="RefSeq" id="WP_025362965.1">
    <property type="nucleotide sequence ID" value="NZ_CP006681.1"/>
</dbReference>
<dbReference type="HOGENOM" id="CLU_1314742_0_0_14"/>
<gene>
    <name evidence="2" type="ORF">SCULI_v1c03850</name>
</gene>
<evidence type="ECO:0000256" key="1">
    <source>
        <dbReference type="SAM" id="Coils"/>
    </source>
</evidence>
<organism evidence="2 3">
    <name type="scientific">Spiroplasma culicicola AES-1</name>
    <dbReference type="NCBI Taxonomy" id="1276246"/>
    <lineage>
        <taxon>Bacteria</taxon>
        <taxon>Bacillati</taxon>
        <taxon>Mycoplasmatota</taxon>
        <taxon>Mollicutes</taxon>
        <taxon>Entomoplasmatales</taxon>
        <taxon>Spiroplasmataceae</taxon>
        <taxon>Spiroplasma</taxon>
    </lineage>
</organism>
<dbReference type="PATRIC" id="fig|1276246.3.peg.384"/>
<dbReference type="EMBL" id="CP006681">
    <property type="protein sequence ID" value="AHI52726.1"/>
    <property type="molecule type" value="Genomic_DNA"/>
</dbReference>
<evidence type="ECO:0000313" key="2">
    <source>
        <dbReference type="EMBL" id="AHI52726.1"/>
    </source>
</evidence>
<evidence type="ECO:0000313" key="3">
    <source>
        <dbReference type="Proteomes" id="UP000019267"/>
    </source>
</evidence>